<dbReference type="EMBL" id="AP018933">
    <property type="protein sequence ID" value="BBG28938.1"/>
    <property type="molecule type" value="Genomic_DNA"/>
</dbReference>
<reference evidence="1" key="1">
    <citation type="submission" date="2018-09" db="EMBL/GenBank/DDBJ databases">
        <title>Zymobacter palmae IAM14233 (=T109) whole genome analysis.</title>
        <authorList>
            <person name="Yanase H."/>
        </authorList>
    </citation>
    <scope>NUCLEOTIDE SEQUENCE [LARGE SCALE GENOMIC DNA]</scope>
    <source>
        <strain evidence="1">IAM14233</strain>
    </source>
</reference>
<organism evidence="1 2">
    <name type="scientific">Zymobacter palmae</name>
    <dbReference type="NCBI Taxonomy" id="33074"/>
    <lineage>
        <taxon>Bacteria</taxon>
        <taxon>Pseudomonadati</taxon>
        <taxon>Pseudomonadota</taxon>
        <taxon>Gammaproteobacteria</taxon>
        <taxon>Oceanospirillales</taxon>
        <taxon>Halomonadaceae</taxon>
        <taxon>Zymobacter group</taxon>
        <taxon>Zymobacter</taxon>
    </lineage>
</organism>
<protein>
    <submittedName>
        <fullName evidence="1">PPE-repeat proteins</fullName>
    </submittedName>
</protein>
<sequence length="410" mass="45380">MRTLGHRPERRTSSVTLYVESFQQSQRQVNVVLVLRFQRLRTVLYDTVVVENLRPLGSRCHAHRNTRAPAQPTNAGRREQCQHRIELLVVHAVEQVTALGTRCAMTGINDDVIDPRAAVRDGCRIFRHQHGDMNVRLCLLERFQGGPTQHEVAKLVVAYDQYAKVRCCHGRRHNPAKEAASWGRLEIALANLVHQPGRTGRCKTGQRALKAFHIARLPMVPVANTTAIQVDDPRFSITIQQQIARIEVNMIKTKLVRLADQGTDRPQRGIGQIFGRFDAVGKRLGTGNTYGNQGAFIKEAGMPYAGSDRLRNGKALFTQGNGEAELARGARTCAATPDIALLANPSHHASATIRAQHPTVFRRFAGVIARIEEDAGTSSGGFAYDSFTVLPVRPGEQFRGDRAAKCRGII</sequence>
<gene>
    <name evidence="1" type="ORF">ZBT109_0139</name>
</gene>
<proteinExistence type="predicted"/>
<dbReference type="Proteomes" id="UP000267342">
    <property type="component" value="Chromosome"/>
</dbReference>
<accession>A0A348HBD6</accession>
<name>A0A348HBD6_9GAMM</name>
<dbReference type="AlphaFoldDB" id="A0A348HBD6"/>
<evidence type="ECO:0000313" key="2">
    <source>
        <dbReference type="Proteomes" id="UP000267342"/>
    </source>
</evidence>
<dbReference type="KEGG" id="zpl:ZBT109_0139"/>
<evidence type="ECO:0000313" key="1">
    <source>
        <dbReference type="EMBL" id="BBG28938.1"/>
    </source>
</evidence>
<keyword evidence="2" id="KW-1185">Reference proteome</keyword>